<dbReference type="InterPro" id="IPR016024">
    <property type="entry name" value="ARM-type_fold"/>
</dbReference>
<accession>A0ABW2YUX1</accession>
<dbReference type="Gene3D" id="1.25.10.10">
    <property type="entry name" value="Leucine-rich Repeat Variant"/>
    <property type="match status" value="1"/>
</dbReference>
<dbReference type="EMBL" id="JBHTHU010000005">
    <property type="protein sequence ID" value="MFD0750152.1"/>
    <property type="molecule type" value="Genomic_DNA"/>
</dbReference>
<comment type="caution">
    <text evidence="1">The sequence shown here is derived from an EMBL/GenBank/DDBJ whole genome shotgun (WGS) entry which is preliminary data.</text>
</comment>
<evidence type="ECO:0008006" key="3">
    <source>
        <dbReference type="Google" id="ProtNLM"/>
    </source>
</evidence>
<protein>
    <recommendedName>
        <fullName evidence="3">HEAT repeat domain-containing protein</fullName>
    </recommendedName>
</protein>
<keyword evidence="2" id="KW-1185">Reference proteome</keyword>
<organism evidence="1 2">
    <name type="scientific">Mucilaginibacter calamicampi</name>
    <dbReference type="NCBI Taxonomy" id="1302352"/>
    <lineage>
        <taxon>Bacteria</taxon>
        <taxon>Pseudomonadati</taxon>
        <taxon>Bacteroidota</taxon>
        <taxon>Sphingobacteriia</taxon>
        <taxon>Sphingobacteriales</taxon>
        <taxon>Sphingobacteriaceae</taxon>
        <taxon>Mucilaginibacter</taxon>
    </lineage>
</organism>
<dbReference type="InterPro" id="IPR011989">
    <property type="entry name" value="ARM-like"/>
</dbReference>
<evidence type="ECO:0000313" key="2">
    <source>
        <dbReference type="Proteomes" id="UP001596958"/>
    </source>
</evidence>
<sequence length="183" mass="21160">MDKTELIKQISSNIGKVKVLGLSKILHERNFDLRDLIAVTFHNNKDVAFRATWLLENVFLDNPEVYLPELEFLLSGITKVKHPGPQRHYAKIIMHITDSSAPQIIKDKVQQLNMEPAVEQLFEWMIEPKVKIAVKAFAAEALFNMKDRYPWIKDELAQQLQFLMRDGTAAIQSKGRKILHQLQ</sequence>
<dbReference type="RefSeq" id="WP_377099154.1">
    <property type="nucleotide sequence ID" value="NZ_JBHTHU010000005.1"/>
</dbReference>
<reference evidence="2" key="1">
    <citation type="journal article" date="2019" name="Int. J. Syst. Evol. Microbiol.">
        <title>The Global Catalogue of Microorganisms (GCM) 10K type strain sequencing project: providing services to taxonomists for standard genome sequencing and annotation.</title>
        <authorList>
            <consortium name="The Broad Institute Genomics Platform"/>
            <consortium name="The Broad Institute Genome Sequencing Center for Infectious Disease"/>
            <person name="Wu L."/>
            <person name="Ma J."/>
        </authorList>
    </citation>
    <scope>NUCLEOTIDE SEQUENCE [LARGE SCALE GENOMIC DNA]</scope>
    <source>
        <strain evidence="2">CCUG 63418</strain>
    </source>
</reference>
<proteinExistence type="predicted"/>
<gene>
    <name evidence="1" type="ORF">ACFQZS_08370</name>
</gene>
<evidence type="ECO:0000313" key="1">
    <source>
        <dbReference type="EMBL" id="MFD0750152.1"/>
    </source>
</evidence>
<name>A0ABW2YUX1_9SPHI</name>
<dbReference type="Proteomes" id="UP001596958">
    <property type="component" value="Unassembled WGS sequence"/>
</dbReference>
<dbReference type="SUPFAM" id="SSF48371">
    <property type="entry name" value="ARM repeat"/>
    <property type="match status" value="1"/>
</dbReference>